<keyword evidence="4" id="KW-0456">Lyase</keyword>
<keyword evidence="7" id="KW-1185">Reference proteome</keyword>
<comment type="caution">
    <text evidence="6">The sequence shown here is derived from an EMBL/GenBank/DDBJ whole genome shotgun (WGS) entry which is preliminary data.</text>
</comment>
<dbReference type="EMBL" id="MU853753">
    <property type="protein sequence ID" value="KAK3945852.1"/>
    <property type="molecule type" value="Genomic_DNA"/>
</dbReference>
<dbReference type="InterPro" id="IPR006913">
    <property type="entry name" value="CENP-V/GFA"/>
</dbReference>
<evidence type="ECO:0000256" key="1">
    <source>
        <dbReference type="ARBA" id="ARBA00005495"/>
    </source>
</evidence>
<dbReference type="AlphaFoldDB" id="A0AAN6NLJ2"/>
<dbReference type="GO" id="GO:0046872">
    <property type="term" value="F:metal ion binding"/>
    <property type="evidence" value="ECO:0007669"/>
    <property type="project" value="UniProtKB-KW"/>
</dbReference>
<evidence type="ECO:0000256" key="2">
    <source>
        <dbReference type="ARBA" id="ARBA00022723"/>
    </source>
</evidence>
<evidence type="ECO:0000256" key="4">
    <source>
        <dbReference type="ARBA" id="ARBA00023239"/>
    </source>
</evidence>
<dbReference type="Pfam" id="PF04828">
    <property type="entry name" value="GFA"/>
    <property type="match status" value="1"/>
</dbReference>
<dbReference type="InterPro" id="IPR011057">
    <property type="entry name" value="Mss4-like_sf"/>
</dbReference>
<proteinExistence type="inferred from homology"/>
<keyword evidence="3" id="KW-0862">Zinc</keyword>
<evidence type="ECO:0000259" key="5">
    <source>
        <dbReference type="PROSITE" id="PS51891"/>
    </source>
</evidence>
<evidence type="ECO:0000256" key="3">
    <source>
        <dbReference type="ARBA" id="ARBA00022833"/>
    </source>
</evidence>
<dbReference type="PANTHER" id="PTHR33337">
    <property type="entry name" value="GFA DOMAIN-CONTAINING PROTEIN"/>
    <property type="match status" value="1"/>
</dbReference>
<accession>A0AAN6NLJ2</accession>
<comment type="similarity">
    <text evidence="1">Belongs to the Gfa family.</text>
</comment>
<evidence type="ECO:0000313" key="6">
    <source>
        <dbReference type="EMBL" id="KAK3945852.1"/>
    </source>
</evidence>
<dbReference type="Gene3D" id="3.90.1590.10">
    <property type="entry name" value="glutathione-dependent formaldehyde- activating enzyme (gfa)"/>
    <property type="match status" value="1"/>
</dbReference>
<dbReference type="Proteomes" id="UP001303473">
    <property type="component" value="Unassembled WGS sequence"/>
</dbReference>
<feature type="domain" description="CENP-V/GFA" evidence="5">
    <location>
        <begin position="3"/>
        <end position="132"/>
    </location>
</feature>
<dbReference type="PANTHER" id="PTHR33337:SF40">
    <property type="entry name" value="CENP-V_GFA DOMAIN-CONTAINING PROTEIN-RELATED"/>
    <property type="match status" value="1"/>
</dbReference>
<name>A0AAN6NLJ2_9PEZI</name>
<evidence type="ECO:0000313" key="7">
    <source>
        <dbReference type="Proteomes" id="UP001303473"/>
    </source>
</evidence>
<dbReference type="GO" id="GO:0016846">
    <property type="term" value="F:carbon-sulfur lyase activity"/>
    <property type="evidence" value="ECO:0007669"/>
    <property type="project" value="InterPro"/>
</dbReference>
<dbReference type="PROSITE" id="PS51891">
    <property type="entry name" value="CENP_V_GFA"/>
    <property type="match status" value="1"/>
</dbReference>
<sequence length="136" mass="14745">MGLSGHCLCKAVTYTVDVEAPIITGYDHCDDCQRQSGSSYSLVVVVPKAKLSINGPVKKYAGKADSGNTVHRWFCETCGSPIAHEPEAAPEIIALKGGSLETEQKKALKPDTEIWCASKLPFVQEKLAKPFDHMPQ</sequence>
<keyword evidence="2" id="KW-0479">Metal-binding</keyword>
<reference evidence="7" key="1">
    <citation type="journal article" date="2023" name="Mol. Phylogenet. Evol.">
        <title>Genome-scale phylogeny and comparative genomics of the fungal order Sordariales.</title>
        <authorList>
            <person name="Hensen N."/>
            <person name="Bonometti L."/>
            <person name="Westerberg I."/>
            <person name="Brannstrom I.O."/>
            <person name="Guillou S."/>
            <person name="Cros-Aarteil S."/>
            <person name="Calhoun S."/>
            <person name="Haridas S."/>
            <person name="Kuo A."/>
            <person name="Mondo S."/>
            <person name="Pangilinan J."/>
            <person name="Riley R."/>
            <person name="LaButti K."/>
            <person name="Andreopoulos B."/>
            <person name="Lipzen A."/>
            <person name="Chen C."/>
            <person name="Yan M."/>
            <person name="Daum C."/>
            <person name="Ng V."/>
            <person name="Clum A."/>
            <person name="Steindorff A."/>
            <person name="Ohm R.A."/>
            <person name="Martin F."/>
            <person name="Silar P."/>
            <person name="Natvig D.O."/>
            <person name="Lalanne C."/>
            <person name="Gautier V."/>
            <person name="Ament-Velasquez S.L."/>
            <person name="Kruys A."/>
            <person name="Hutchinson M.I."/>
            <person name="Powell A.J."/>
            <person name="Barry K."/>
            <person name="Miller A.N."/>
            <person name="Grigoriev I.V."/>
            <person name="Debuchy R."/>
            <person name="Gladieux P."/>
            <person name="Hiltunen Thoren M."/>
            <person name="Johannesson H."/>
        </authorList>
    </citation>
    <scope>NUCLEOTIDE SEQUENCE [LARGE SCALE GENOMIC DNA]</scope>
    <source>
        <strain evidence="7">CBS 340.73</strain>
    </source>
</reference>
<gene>
    <name evidence="6" type="ORF">QBC46DRAFT_455106</name>
</gene>
<organism evidence="6 7">
    <name type="scientific">Diplogelasinospora grovesii</name>
    <dbReference type="NCBI Taxonomy" id="303347"/>
    <lineage>
        <taxon>Eukaryota</taxon>
        <taxon>Fungi</taxon>
        <taxon>Dikarya</taxon>
        <taxon>Ascomycota</taxon>
        <taxon>Pezizomycotina</taxon>
        <taxon>Sordariomycetes</taxon>
        <taxon>Sordariomycetidae</taxon>
        <taxon>Sordariales</taxon>
        <taxon>Diplogelasinosporaceae</taxon>
        <taxon>Diplogelasinospora</taxon>
    </lineage>
</organism>
<protein>
    <submittedName>
        <fullName evidence="6">Mss4-like protein</fullName>
    </submittedName>
</protein>
<dbReference type="SUPFAM" id="SSF51316">
    <property type="entry name" value="Mss4-like"/>
    <property type="match status" value="1"/>
</dbReference>